<feature type="transmembrane region" description="Helical" evidence="1">
    <location>
        <begin position="377"/>
        <end position="394"/>
    </location>
</feature>
<dbReference type="GO" id="GO:0005886">
    <property type="term" value="C:plasma membrane"/>
    <property type="evidence" value="ECO:0007669"/>
    <property type="project" value="TreeGrafter"/>
</dbReference>
<keyword evidence="1" id="KW-0472">Membrane</keyword>
<feature type="transmembrane region" description="Helical" evidence="1">
    <location>
        <begin position="455"/>
        <end position="474"/>
    </location>
</feature>
<keyword evidence="1" id="KW-1133">Transmembrane helix</keyword>
<feature type="transmembrane region" description="Helical" evidence="1">
    <location>
        <begin position="351"/>
        <end position="370"/>
    </location>
</feature>
<accession>A0A806KG75</accession>
<name>A0A806KG75_9BACT</name>
<proteinExistence type="predicted"/>
<sequence length="484" mass="54490">MFLIVEYRKFFALAKSRFGVFYITQMETEKKSRFNTKGYTFKILLLVFLVLLLLIPLSMIRGIIDDRGDTAKDAEAGIMEAWGSELESAGPFIAVPGTRTEELRTKTERDGEKIEIVKQPFTLIIAPQKLNVGANFSTEIRKRGIFSVPLFSGSLRFSGSFNPAAALSSLQPNEEVSLNQAELIVFLSSQKGIRKIEKALWDAKELFFLPGNQDFLLTTNRNKRFSLNSGVHASLPDFANAESNFDISIAMQGGQLIRFFPAGQDTHVEISTDWPSPSFQGSFLPGSSSISDNGFSAVWDVSYLSRDIPLFWKTDNRNTPRTPDGYEEYLFGVDFFRAIDTYALNTRAVKYAILFLIIPFLTLFLFEVFAKKRIHPVPYLLSGIANIIFYLLLLSLSEQMYFYLAYIIAAVAVVALLTLYSRALLPSWNKSWYMGLVVSTSYVLLYAVLNAESYALLIGSIVAFVAVALVMYLTRKLDWYGAEE</sequence>
<evidence type="ECO:0000313" key="2">
    <source>
        <dbReference type="EMBL" id="AGS53607.1"/>
    </source>
</evidence>
<dbReference type="PANTHER" id="PTHR30092">
    <property type="entry name" value="INNER MEMBRANE PROTEIN CRED"/>
    <property type="match status" value="1"/>
</dbReference>
<feature type="transmembrane region" description="Helical" evidence="1">
    <location>
        <begin position="400"/>
        <end position="420"/>
    </location>
</feature>
<dbReference type="Pfam" id="PF06123">
    <property type="entry name" value="CreD"/>
    <property type="match status" value="1"/>
</dbReference>
<dbReference type="NCBIfam" id="NF008712">
    <property type="entry name" value="PRK11715.1-1"/>
    <property type="match status" value="1"/>
</dbReference>
<dbReference type="PIRSF" id="PIRSF004548">
    <property type="entry name" value="CreD"/>
    <property type="match status" value="1"/>
</dbReference>
<feature type="transmembrane region" description="Helical" evidence="1">
    <location>
        <begin position="39"/>
        <end position="60"/>
    </location>
</feature>
<dbReference type="InterPro" id="IPR010364">
    <property type="entry name" value="Uncharacterised_IM_CreD"/>
</dbReference>
<dbReference type="PANTHER" id="PTHR30092:SF0">
    <property type="entry name" value="INNER MEMBRANE PROTEIN CRED"/>
    <property type="match status" value="1"/>
</dbReference>
<reference evidence="2" key="1">
    <citation type="submission" date="2012-03" db="EMBL/GenBank/DDBJ databases">
        <title>Functional metagenomics reveals considerable lignocellulase gene clusters in the gut microbiome of a wood-feeding higher termite.</title>
        <authorList>
            <person name="Liu N."/>
        </authorList>
    </citation>
    <scope>NUCLEOTIDE SEQUENCE</scope>
</reference>
<feature type="transmembrane region" description="Helical" evidence="1">
    <location>
        <begin position="432"/>
        <end position="449"/>
    </location>
</feature>
<evidence type="ECO:0000256" key="1">
    <source>
        <dbReference type="SAM" id="Phobius"/>
    </source>
</evidence>
<keyword evidence="1" id="KW-0812">Transmembrane</keyword>
<dbReference type="EMBL" id="JQ844237">
    <property type="protein sequence ID" value="AGS53607.1"/>
    <property type="molecule type" value="Genomic_DNA"/>
</dbReference>
<dbReference type="AlphaFoldDB" id="A0A806KG75"/>
<organism evidence="2">
    <name type="scientific">uncultured bacterium contig00070</name>
    <dbReference type="NCBI Taxonomy" id="1181551"/>
    <lineage>
        <taxon>Bacteria</taxon>
        <taxon>environmental samples</taxon>
    </lineage>
</organism>
<protein>
    <submittedName>
        <fullName evidence="2">Inner membrane protein</fullName>
    </submittedName>
</protein>